<feature type="transmembrane region" description="Helical" evidence="7">
    <location>
        <begin position="158"/>
        <end position="183"/>
    </location>
</feature>
<feature type="transmembrane region" description="Helical" evidence="7">
    <location>
        <begin position="110"/>
        <end position="130"/>
    </location>
</feature>
<evidence type="ECO:0000256" key="5">
    <source>
        <dbReference type="ARBA" id="ARBA00022989"/>
    </source>
</evidence>
<feature type="transmembrane region" description="Helical" evidence="7">
    <location>
        <begin position="264"/>
        <end position="284"/>
    </location>
</feature>
<gene>
    <name evidence="9" type="ORF">S01H4_04323</name>
</gene>
<keyword evidence="3" id="KW-1003">Cell membrane</keyword>
<keyword evidence="5 7" id="KW-1133">Transmembrane helix</keyword>
<dbReference type="InterPro" id="IPR035906">
    <property type="entry name" value="MetI-like_sf"/>
</dbReference>
<protein>
    <recommendedName>
        <fullName evidence="8">ABC transmembrane type-1 domain-containing protein</fullName>
    </recommendedName>
</protein>
<accession>X0ZZD1</accession>
<evidence type="ECO:0000256" key="2">
    <source>
        <dbReference type="ARBA" id="ARBA00022448"/>
    </source>
</evidence>
<feature type="domain" description="ABC transmembrane type-1" evidence="8">
    <location>
        <begin position="73"/>
        <end position="285"/>
    </location>
</feature>
<evidence type="ECO:0000313" key="9">
    <source>
        <dbReference type="EMBL" id="GAG63257.1"/>
    </source>
</evidence>
<reference evidence="9" key="1">
    <citation type="journal article" date="2014" name="Front. Microbiol.">
        <title>High frequency of phylogenetically diverse reductive dehalogenase-homologous genes in deep subseafloor sedimentary metagenomes.</title>
        <authorList>
            <person name="Kawai M."/>
            <person name="Futagami T."/>
            <person name="Toyoda A."/>
            <person name="Takaki Y."/>
            <person name="Nishi S."/>
            <person name="Hori S."/>
            <person name="Arai W."/>
            <person name="Tsubouchi T."/>
            <person name="Morono Y."/>
            <person name="Uchiyama I."/>
            <person name="Ito T."/>
            <person name="Fujiyama A."/>
            <person name="Inagaki F."/>
            <person name="Takami H."/>
        </authorList>
    </citation>
    <scope>NUCLEOTIDE SEQUENCE</scope>
    <source>
        <strain evidence="9">Expedition CK06-06</strain>
    </source>
</reference>
<dbReference type="Gene3D" id="1.10.3720.10">
    <property type="entry name" value="MetI-like"/>
    <property type="match status" value="1"/>
</dbReference>
<dbReference type="SUPFAM" id="SSF161098">
    <property type="entry name" value="MetI-like"/>
    <property type="match status" value="1"/>
</dbReference>
<evidence type="ECO:0000256" key="7">
    <source>
        <dbReference type="SAM" id="Phobius"/>
    </source>
</evidence>
<dbReference type="InterPro" id="IPR051393">
    <property type="entry name" value="ABC_transporter_permease"/>
</dbReference>
<dbReference type="InterPro" id="IPR000515">
    <property type="entry name" value="MetI-like"/>
</dbReference>
<dbReference type="CDD" id="cd06261">
    <property type="entry name" value="TM_PBP2"/>
    <property type="match status" value="1"/>
</dbReference>
<dbReference type="PANTHER" id="PTHR30193:SF37">
    <property type="entry name" value="INNER MEMBRANE ABC TRANSPORTER PERMEASE PROTEIN YCJO"/>
    <property type="match status" value="1"/>
</dbReference>
<evidence type="ECO:0000259" key="8">
    <source>
        <dbReference type="PROSITE" id="PS50928"/>
    </source>
</evidence>
<dbReference type="AlphaFoldDB" id="X0ZZD1"/>
<feature type="transmembrane region" description="Helical" evidence="7">
    <location>
        <begin position="15"/>
        <end position="44"/>
    </location>
</feature>
<keyword evidence="6 7" id="KW-0472">Membrane</keyword>
<feature type="transmembrane region" description="Helical" evidence="7">
    <location>
        <begin position="204"/>
        <end position="223"/>
    </location>
</feature>
<dbReference type="PROSITE" id="PS50928">
    <property type="entry name" value="ABC_TM1"/>
    <property type="match status" value="1"/>
</dbReference>
<evidence type="ECO:0000256" key="6">
    <source>
        <dbReference type="ARBA" id="ARBA00023136"/>
    </source>
</evidence>
<proteinExistence type="predicted"/>
<dbReference type="EMBL" id="BART01001148">
    <property type="protein sequence ID" value="GAG63257.1"/>
    <property type="molecule type" value="Genomic_DNA"/>
</dbReference>
<name>X0ZZD1_9ZZZZ</name>
<evidence type="ECO:0000256" key="3">
    <source>
        <dbReference type="ARBA" id="ARBA00022475"/>
    </source>
</evidence>
<evidence type="ECO:0000256" key="4">
    <source>
        <dbReference type="ARBA" id="ARBA00022692"/>
    </source>
</evidence>
<comment type="caution">
    <text evidence="9">The sequence shown here is derived from an EMBL/GenBank/DDBJ whole genome shotgun (WGS) entry which is preliminary data.</text>
</comment>
<dbReference type="Pfam" id="PF00528">
    <property type="entry name" value="BPD_transp_1"/>
    <property type="match status" value="1"/>
</dbReference>
<comment type="subcellular location">
    <subcellularLocation>
        <location evidence="1">Cell membrane</location>
        <topology evidence="1">Multi-pass membrane protein</topology>
    </subcellularLocation>
</comment>
<dbReference type="GO" id="GO:0005886">
    <property type="term" value="C:plasma membrane"/>
    <property type="evidence" value="ECO:0007669"/>
    <property type="project" value="UniProtKB-SubCell"/>
</dbReference>
<dbReference type="GO" id="GO:0055085">
    <property type="term" value="P:transmembrane transport"/>
    <property type="evidence" value="ECO:0007669"/>
    <property type="project" value="InterPro"/>
</dbReference>
<sequence length="295" mass="33790">MTIIKRSQGVRKDYLLGYLFIAPNFIGFFIFLFGPIIAVIYFSFTDYNFNSAQWIGIENYIKMFKNIGYWNSLIKTLIFVGVNVPLQSGLGLLVAIALNQKVRYKGFFRTIFLIPWVCLPISIGMTFSWLMQTEFGIINQILRSLHLSGIPWLTSQRMALYSLILVNTWQYLGFHVIIFLAGLQSIPNHLYEAAIIDGATSWKCFWKITLPLLMPAIFFDVTMNTIYTFKIFDIAFIMTSGGPGNATSVYNFELYKQAFTFFRPAYGCAMAVILLLIIMGVTILQSKFFQKKSLL</sequence>
<dbReference type="PANTHER" id="PTHR30193">
    <property type="entry name" value="ABC TRANSPORTER PERMEASE PROTEIN"/>
    <property type="match status" value="1"/>
</dbReference>
<keyword evidence="2" id="KW-0813">Transport</keyword>
<organism evidence="9">
    <name type="scientific">marine sediment metagenome</name>
    <dbReference type="NCBI Taxonomy" id="412755"/>
    <lineage>
        <taxon>unclassified sequences</taxon>
        <taxon>metagenomes</taxon>
        <taxon>ecological metagenomes</taxon>
    </lineage>
</organism>
<evidence type="ECO:0000256" key="1">
    <source>
        <dbReference type="ARBA" id="ARBA00004651"/>
    </source>
</evidence>
<feature type="transmembrane region" description="Helical" evidence="7">
    <location>
        <begin position="73"/>
        <end position="98"/>
    </location>
</feature>
<keyword evidence="4 7" id="KW-0812">Transmembrane</keyword>